<evidence type="ECO:0000313" key="5">
    <source>
        <dbReference type="Proteomes" id="UP000405524"/>
    </source>
</evidence>
<evidence type="ECO:0000256" key="2">
    <source>
        <dbReference type="SAM" id="Phobius"/>
    </source>
</evidence>
<sequence length="52" mass="6059">MEAPNIWEQLFYIAIIVVSMVFGGHLYRKRHDAPSAKKADQPAKKKRPKKKH</sequence>
<name>A0A5K1JL81_9ACTN</name>
<dbReference type="Proteomes" id="UP000738879">
    <property type="component" value="Unassembled WGS sequence"/>
</dbReference>
<feature type="region of interest" description="Disordered" evidence="1">
    <location>
        <begin position="30"/>
        <end position="52"/>
    </location>
</feature>
<feature type="compositionally biased region" description="Basic and acidic residues" evidence="1">
    <location>
        <begin position="32"/>
        <end position="43"/>
    </location>
</feature>
<evidence type="ECO:0000313" key="4">
    <source>
        <dbReference type="EMBL" id="VWL93230.1"/>
    </source>
</evidence>
<dbReference type="EMBL" id="CABWIC010000007">
    <property type="protein sequence ID" value="VWL93230.1"/>
    <property type="molecule type" value="Genomic_DNA"/>
</dbReference>
<protein>
    <submittedName>
        <fullName evidence="4">Uncharacterized protein</fullName>
    </submittedName>
</protein>
<reference evidence="3" key="2">
    <citation type="submission" date="2021-02" db="EMBL/GenBank/DDBJ databases">
        <title>Infant gut strain persistence is associated with maternal origin, phylogeny, and functional potential including surface adhesion and iron acquisition.</title>
        <authorList>
            <person name="Lou Y.C."/>
        </authorList>
    </citation>
    <scope>NUCLEOTIDE SEQUENCE</scope>
    <source>
        <strain evidence="3">L3_128_245G1_dasL3_128_245G1_concoct_49</strain>
    </source>
</reference>
<dbReference type="Proteomes" id="UP000405524">
    <property type="component" value="Unassembled WGS sequence"/>
</dbReference>
<keyword evidence="2" id="KW-0812">Transmembrane</keyword>
<dbReference type="EMBL" id="JAGZJA010000001">
    <property type="protein sequence ID" value="MBS5146206.1"/>
    <property type="molecule type" value="Genomic_DNA"/>
</dbReference>
<dbReference type="RefSeq" id="WP_193221181.1">
    <property type="nucleotide sequence ID" value="NZ_CABWIC010000007.1"/>
</dbReference>
<keyword evidence="2" id="KW-1133">Transmembrane helix</keyword>
<evidence type="ECO:0000313" key="3">
    <source>
        <dbReference type="EMBL" id="MBS5146206.1"/>
    </source>
</evidence>
<feature type="transmembrane region" description="Helical" evidence="2">
    <location>
        <begin position="6"/>
        <end position="27"/>
    </location>
</feature>
<dbReference type="AlphaFoldDB" id="A0A5K1JL81"/>
<accession>A0A5K1JL81</accession>
<evidence type="ECO:0000256" key="1">
    <source>
        <dbReference type="SAM" id="MobiDB-lite"/>
    </source>
</evidence>
<dbReference type="GeneID" id="77465713"/>
<gene>
    <name evidence="4" type="ORF">JKKLCJKK_00729</name>
    <name evidence="3" type="ORF">KHY67_00640</name>
</gene>
<keyword evidence="2" id="KW-0472">Membrane</keyword>
<proteinExistence type="predicted"/>
<reference evidence="4 5" key="1">
    <citation type="submission" date="2019-10" db="EMBL/GenBank/DDBJ databases">
        <authorList>
            <person name="Wolf R A."/>
        </authorList>
    </citation>
    <scope>NUCLEOTIDE SEQUENCE [LARGE SCALE GENOMIC DNA]</scope>
    <source>
        <strain evidence="4">Collinsella_intestinalis_DSM_13632</strain>
    </source>
</reference>
<organism evidence="4 5">
    <name type="scientific">Collinsella intestinalis</name>
    <dbReference type="NCBI Taxonomy" id="147207"/>
    <lineage>
        <taxon>Bacteria</taxon>
        <taxon>Bacillati</taxon>
        <taxon>Actinomycetota</taxon>
        <taxon>Coriobacteriia</taxon>
        <taxon>Coriobacteriales</taxon>
        <taxon>Coriobacteriaceae</taxon>
        <taxon>Collinsella</taxon>
    </lineage>
</organism>